<keyword evidence="2" id="KW-1185">Reference proteome</keyword>
<sequence length="80" mass="8153">MPAEAEQNLLSLADLWSPHSPATGLAGPADLWSPHSPATDLAGPAEYSGAGGIVVSAAALRSAGTGLLRDQAYPRRSTTR</sequence>
<evidence type="ECO:0000313" key="2">
    <source>
        <dbReference type="Proteomes" id="UP000735302"/>
    </source>
</evidence>
<dbReference type="AlphaFoldDB" id="A0AAV3Y9J3"/>
<protein>
    <submittedName>
        <fullName evidence="1">Uncharacterized protein</fullName>
    </submittedName>
</protein>
<dbReference type="EMBL" id="BLXT01000722">
    <property type="protein sequence ID" value="GFN79633.1"/>
    <property type="molecule type" value="Genomic_DNA"/>
</dbReference>
<name>A0AAV3Y9J3_9GAST</name>
<organism evidence="1 2">
    <name type="scientific">Plakobranchus ocellatus</name>
    <dbReference type="NCBI Taxonomy" id="259542"/>
    <lineage>
        <taxon>Eukaryota</taxon>
        <taxon>Metazoa</taxon>
        <taxon>Spiralia</taxon>
        <taxon>Lophotrochozoa</taxon>
        <taxon>Mollusca</taxon>
        <taxon>Gastropoda</taxon>
        <taxon>Heterobranchia</taxon>
        <taxon>Euthyneura</taxon>
        <taxon>Panpulmonata</taxon>
        <taxon>Sacoglossa</taxon>
        <taxon>Placobranchoidea</taxon>
        <taxon>Plakobranchidae</taxon>
        <taxon>Plakobranchus</taxon>
    </lineage>
</organism>
<accession>A0AAV3Y9J3</accession>
<gene>
    <name evidence="1" type="ORF">PoB_000613900</name>
</gene>
<reference evidence="1 2" key="1">
    <citation type="journal article" date="2021" name="Elife">
        <title>Chloroplast acquisition without the gene transfer in kleptoplastic sea slugs, Plakobranchus ocellatus.</title>
        <authorList>
            <person name="Maeda T."/>
            <person name="Takahashi S."/>
            <person name="Yoshida T."/>
            <person name="Shimamura S."/>
            <person name="Takaki Y."/>
            <person name="Nagai Y."/>
            <person name="Toyoda A."/>
            <person name="Suzuki Y."/>
            <person name="Arimoto A."/>
            <person name="Ishii H."/>
            <person name="Satoh N."/>
            <person name="Nishiyama T."/>
            <person name="Hasebe M."/>
            <person name="Maruyama T."/>
            <person name="Minagawa J."/>
            <person name="Obokata J."/>
            <person name="Shigenobu S."/>
        </authorList>
    </citation>
    <scope>NUCLEOTIDE SEQUENCE [LARGE SCALE GENOMIC DNA]</scope>
</reference>
<comment type="caution">
    <text evidence="1">The sequence shown here is derived from an EMBL/GenBank/DDBJ whole genome shotgun (WGS) entry which is preliminary data.</text>
</comment>
<evidence type="ECO:0000313" key="1">
    <source>
        <dbReference type="EMBL" id="GFN79633.1"/>
    </source>
</evidence>
<dbReference type="Proteomes" id="UP000735302">
    <property type="component" value="Unassembled WGS sequence"/>
</dbReference>
<proteinExistence type="predicted"/>